<dbReference type="GO" id="GO:0045739">
    <property type="term" value="P:positive regulation of DNA repair"/>
    <property type="evidence" value="ECO:0007669"/>
    <property type="project" value="InterPro"/>
</dbReference>
<keyword evidence="2" id="KW-0963">Cytoplasm</keyword>
<accession>A0A8K0P7X1</accession>
<dbReference type="PANTHER" id="PTHR15660">
    <property type="entry name" value="BRISC AND BRCA1-A COMPLEX MEMBER 1"/>
    <property type="match status" value="1"/>
</dbReference>
<comment type="subcellular location">
    <subcellularLocation>
        <location evidence="1">Nucleus</location>
    </subcellularLocation>
</comment>
<keyword evidence="8" id="KW-1185">Reference proteome</keyword>
<evidence type="ECO:0000256" key="6">
    <source>
        <dbReference type="SAM" id="MobiDB-lite"/>
    </source>
</evidence>
<dbReference type="InterPro" id="IPR026126">
    <property type="entry name" value="BABAM1"/>
</dbReference>
<organism evidence="7 8">
    <name type="scientific">Ladona fulva</name>
    <name type="common">Scarce chaser dragonfly</name>
    <name type="synonym">Libellula fulva</name>
    <dbReference type="NCBI Taxonomy" id="123851"/>
    <lineage>
        <taxon>Eukaryota</taxon>
        <taxon>Metazoa</taxon>
        <taxon>Ecdysozoa</taxon>
        <taxon>Arthropoda</taxon>
        <taxon>Hexapoda</taxon>
        <taxon>Insecta</taxon>
        <taxon>Pterygota</taxon>
        <taxon>Palaeoptera</taxon>
        <taxon>Odonata</taxon>
        <taxon>Epiprocta</taxon>
        <taxon>Anisoptera</taxon>
        <taxon>Libelluloidea</taxon>
        <taxon>Libellulidae</taxon>
        <taxon>Ladona</taxon>
    </lineage>
</organism>
<feature type="region of interest" description="Disordered" evidence="6">
    <location>
        <begin position="1"/>
        <end position="59"/>
    </location>
</feature>
<keyword evidence="3" id="KW-0227">DNA damage</keyword>
<reference evidence="7" key="2">
    <citation type="submission" date="2017-10" db="EMBL/GenBank/DDBJ databases">
        <title>Ladona fulva Genome sequencing and assembly.</title>
        <authorList>
            <person name="Murali S."/>
            <person name="Richards S."/>
            <person name="Bandaranaike D."/>
            <person name="Bellair M."/>
            <person name="Blankenburg K."/>
            <person name="Chao H."/>
            <person name="Dinh H."/>
            <person name="Doddapaneni H."/>
            <person name="Dugan-Rocha S."/>
            <person name="Elkadiri S."/>
            <person name="Gnanaolivu R."/>
            <person name="Hernandez B."/>
            <person name="Skinner E."/>
            <person name="Javaid M."/>
            <person name="Lee S."/>
            <person name="Li M."/>
            <person name="Ming W."/>
            <person name="Munidasa M."/>
            <person name="Muniz J."/>
            <person name="Nguyen L."/>
            <person name="Hughes D."/>
            <person name="Osuji N."/>
            <person name="Pu L.-L."/>
            <person name="Puazo M."/>
            <person name="Qu C."/>
            <person name="Quiroz J."/>
            <person name="Raj R."/>
            <person name="Weissenberger G."/>
            <person name="Xin Y."/>
            <person name="Zou X."/>
            <person name="Han Y."/>
            <person name="Worley K."/>
            <person name="Muzny D."/>
            <person name="Gibbs R."/>
        </authorList>
    </citation>
    <scope>NUCLEOTIDE SEQUENCE</scope>
    <source>
        <strain evidence="7">Sampled in the wild</strain>
    </source>
</reference>
<keyword evidence="5" id="KW-0539">Nucleus</keyword>
<gene>
    <name evidence="7" type="ORF">J437_LFUL013202</name>
</gene>
<name>A0A8K0P7X1_LADFU</name>
<dbReference type="GO" id="GO:0006302">
    <property type="term" value="P:double-strand break repair"/>
    <property type="evidence" value="ECO:0007669"/>
    <property type="project" value="TreeGrafter"/>
</dbReference>
<protein>
    <recommendedName>
        <fullName evidence="9">BRISC and BRCA1-A complex member 1</fullName>
    </recommendedName>
</protein>
<dbReference type="EMBL" id="KZ308765">
    <property type="protein sequence ID" value="KAG8234034.1"/>
    <property type="molecule type" value="Genomic_DNA"/>
</dbReference>
<sequence length="352" mass="39243">MDSEGEDAEDRIRVNEGTAADNMESAKDPLDQKADPGKEATKTVQVRDGEHKAQNRIVDTLSSSIEPLETESSVSSAVSVIPLSRELGNSDSMEESKMSYSDVSDEKEENGLLPLVHTPEKVILCFDLSGDQFYMTTKFNEVNSISSLSVIKQAIEMFIHSKHMIDKRHEFAFVVVHQKAVWLQDFTNKPKDLITVLSELTETPSSSSFCLSSLFDVIRENIKLPSVEDPNLPPPYVVRAILVYSRSQCVPKFYDGKENFQSLMSSKYFNFDYVVIHESLSAEGDTSGEIANAFLEMNSKPYSLKFNICRSATKLFDTMAKLLSHPLQRYASYDLRTTSGDKSAALDSNGPA</sequence>
<dbReference type="CDD" id="cd21502">
    <property type="entry name" value="vWA_BABAM1"/>
    <property type="match status" value="1"/>
</dbReference>
<dbReference type="AlphaFoldDB" id="A0A8K0P7X1"/>
<evidence type="ECO:0000256" key="1">
    <source>
        <dbReference type="ARBA" id="ARBA00004123"/>
    </source>
</evidence>
<evidence type="ECO:0000256" key="2">
    <source>
        <dbReference type="ARBA" id="ARBA00022490"/>
    </source>
</evidence>
<evidence type="ECO:0000256" key="3">
    <source>
        <dbReference type="ARBA" id="ARBA00022763"/>
    </source>
</evidence>
<evidence type="ECO:0000313" key="8">
    <source>
        <dbReference type="Proteomes" id="UP000792457"/>
    </source>
</evidence>
<evidence type="ECO:0008006" key="9">
    <source>
        <dbReference type="Google" id="ProtNLM"/>
    </source>
</evidence>
<dbReference type="OrthoDB" id="547311at2759"/>
<dbReference type="GO" id="GO:0016604">
    <property type="term" value="C:nuclear body"/>
    <property type="evidence" value="ECO:0007669"/>
    <property type="project" value="TreeGrafter"/>
</dbReference>
<reference evidence="7" key="1">
    <citation type="submission" date="2013-04" db="EMBL/GenBank/DDBJ databases">
        <authorList>
            <person name="Qu J."/>
            <person name="Murali S.C."/>
            <person name="Bandaranaike D."/>
            <person name="Bellair M."/>
            <person name="Blankenburg K."/>
            <person name="Chao H."/>
            <person name="Dinh H."/>
            <person name="Doddapaneni H."/>
            <person name="Downs B."/>
            <person name="Dugan-Rocha S."/>
            <person name="Elkadiri S."/>
            <person name="Gnanaolivu R.D."/>
            <person name="Hernandez B."/>
            <person name="Javaid M."/>
            <person name="Jayaseelan J.C."/>
            <person name="Lee S."/>
            <person name="Li M."/>
            <person name="Ming W."/>
            <person name="Munidasa M."/>
            <person name="Muniz J."/>
            <person name="Nguyen L."/>
            <person name="Ongeri F."/>
            <person name="Osuji N."/>
            <person name="Pu L.-L."/>
            <person name="Puazo M."/>
            <person name="Qu C."/>
            <person name="Quiroz J."/>
            <person name="Raj R."/>
            <person name="Weissenberger G."/>
            <person name="Xin Y."/>
            <person name="Zou X."/>
            <person name="Han Y."/>
            <person name="Richards S."/>
            <person name="Worley K."/>
            <person name="Muzny D."/>
            <person name="Gibbs R."/>
        </authorList>
    </citation>
    <scope>NUCLEOTIDE SEQUENCE</scope>
    <source>
        <strain evidence="7">Sampled in the wild</strain>
    </source>
</reference>
<keyword evidence="4" id="KW-0234">DNA repair</keyword>
<comment type="caution">
    <text evidence="7">The sequence shown here is derived from an EMBL/GenBank/DDBJ whole genome shotgun (WGS) entry which is preliminary data.</text>
</comment>
<dbReference type="GO" id="GO:0070552">
    <property type="term" value="C:BRISC complex"/>
    <property type="evidence" value="ECO:0007669"/>
    <property type="project" value="InterPro"/>
</dbReference>
<dbReference type="PANTHER" id="PTHR15660:SF1">
    <property type="entry name" value="BRISC AND BRCA1-A COMPLEX MEMBER 1"/>
    <property type="match status" value="1"/>
</dbReference>
<dbReference type="GO" id="GO:0007095">
    <property type="term" value="P:mitotic G2 DNA damage checkpoint signaling"/>
    <property type="evidence" value="ECO:0007669"/>
    <property type="project" value="TreeGrafter"/>
</dbReference>
<proteinExistence type="predicted"/>
<dbReference type="GO" id="GO:0070531">
    <property type="term" value="C:BRCA1-A complex"/>
    <property type="evidence" value="ECO:0007669"/>
    <property type="project" value="InterPro"/>
</dbReference>
<evidence type="ECO:0000313" key="7">
    <source>
        <dbReference type="EMBL" id="KAG8234034.1"/>
    </source>
</evidence>
<feature type="compositionally biased region" description="Basic and acidic residues" evidence="6">
    <location>
        <begin position="24"/>
        <end position="53"/>
    </location>
</feature>
<evidence type="ECO:0000256" key="5">
    <source>
        <dbReference type="ARBA" id="ARBA00023242"/>
    </source>
</evidence>
<dbReference type="Proteomes" id="UP000792457">
    <property type="component" value="Unassembled WGS sequence"/>
</dbReference>
<evidence type="ECO:0000256" key="4">
    <source>
        <dbReference type="ARBA" id="ARBA00023204"/>
    </source>
</evidence>